<evidence type="ECO:0000256" key="1">
    <source>
        <dbReference type="SAM" id="SignalP"/>
    </source>
</evidence>
<feature type="signal peptide" evidence="1">
    <location>
        <begin position="1"/>
        <end position="24"/>
    </location>
</feature>
<organism evidence="2 3">
    <name type="scientific">Propionigenium maris DSM 9537</name>
    <dbReference type="NCBI Taxonomy" id="1123000"/>
    <lineage>
        <taxon>Bacteria</taxon>
        <taxon>Fusobacteriati</taxon>
        <taxon>Fusobacteriota</taxon>
        <taxon>Fusobacteriia</taxon>
        <taxon>Fusobacteriales</taxon>
        <taxon>Fusobacteriaceae</taxon>
        <taxon>Propionigenium</taxon>
    </lineage>
</organism>
<name>A0A9W6LLJ0_9FUSO</name>
<protein>
    <recommendedName>
        <fullName evidence="4">Lipoprotein</fullName>
    </recommendedName>
</protein>
<keyword evidence="3" id="KW-1185">Reference proteome</keyword>
<keyword evidence="1" id="KW-0732">Signal</keyword>
<dbReference type="RefSeq" id="WP_281832778.1">
    <property type="nucleotide sequence ID" value="NZ_BSDY01000001.1"/>
</dbReference>
<feature type="chain" id="PRO_5040872257" description="Lipoprotein" evidence="1">
    <location>
        <begin position="25"/>
        <end position="178"/>
    </location>
</feature>
<proteinExistence type="predicted"/>
<comment type="caution">
    <text evidence="2">The sequence shown here is derived from an EMBL/GenBank/DDBJ whole genome shotgun (WGS) entry which is preliminary data.</text>
</comment>
<sequence length="178" mass="19971">MKKINKLFVLLLLLIVTGCSSVIATRSTFDIAATELNQHEVLNIVEDILKEEGMIVANLEDKGGYKVVKASEVINDEKGKTATDMAMGIAIDYFIGHDEFRLFFVLDEGKMYLYGTQRRVKDKIFTKTYEYVNMDMDYGNASLMKMNKISAKIKEGIGMKGRVWNTTGKGLGSKYGVN</sequence>
<evidence type="ECO:0000313" key="2">
    <source>
        <dbReference type="EMBL" id="GLI54769.1"/>
    </source>
</evidence>
<accession>A0A9W6LLJ0</accession>
<dbReference type="EMBL" id="BSDY01000001">
    <property type="protein sequence ID" value="GLI54769.1"/>
    <property type="molecule type" value="Genomic_DNA"/>
</dbReference>
<reference evidence="2" key="1">
    <citation type="submission" date="2022-12" db="EMBL/GenBank/DDBJ databases">
        <title>Reference genome sequencing for broad-spectrum identification of bacterial and archaeal isolates by mass spectrometry.</title>
        <authorList>
            <person name="Sekiguchi Y."/>
            <person name="Tourlousse D.M."/>
        </authorList>
    </citation>
    <scope>NUCLEOTIDE SEQUENCE</scope>
    <source>
        <strain evidence="2">10succ1</strain>
    </source>
</reference>
<evidence type="ECO:0000313" key="3">
    <source>
        <dbReference type="Proteomes" id="UP001144471"/>
    </source>
</evidence>
<dbReference type="PROSITE" id="PS51257">
    <property type="entry name" value="PROKAR_LIPOPROTEIN"/>
    <property type="match status" value="1"/>
</dbReference>
<evidence type="ECO:0008006" key="4">
    <source>
        <dbReference type="Google" id="ProtNLM"/>
    </source>
</evidence>
<dbReference type="Proteomes" id="UP001144471">
    <property type="component" value="Unassembled WGS sequence"/>
</dbReference>
<gene>
    <name evidence="2" type="ORF">PM10SUCC1_02840</name>
</gene>
<dbReference type="AlphaFoldDB" id="A0A9W6LLJ0"/>